<keyword evidence="1" id="KW-1133">Transmembrane helix</keyword>
<feature type="transmembrane region" description="Helical" evidence="1">
    <location>
        <begin position="19"/>
        <end position="36"/>
    </location>
</feature>
<sequence length="110" mass="12794">MSETEKSHRVRAGISDSMLYSYVTTILSYFVLSVLCQKLKKAIECVHSYRIPSWEKLPLSRTPRIFQTELTHVPAGSSFLRIHNVDLTSREDRFTRAGVSYPWDYVDEHL</sequence>
<dbReference type="Proteomes" id="UP000762676">
    <property type="component" value="Unassembled WGS sequence"/>
</dbReference>
<organism evidence="2 3">
    <name type="scientific">Elysia marginata</name>
    <dbReference type="NCBI Taxonomy" id="1093978"/>
    <lineage>
        <taxon>Eukaryota</taxon>
        <taxon>Metazoa</taxon>
        <taxon>Spiralia</taxon>
        <taxon>Lophotrochozoa</taxon>
        <taxon>Mollusca</taxon>
        <taxon>Gastropoda</taxon>
        <taxon>Heterobranchia</taxon>
        <taxon>Euthyneura</taxon>
        <taxon>Panpulmonata</taxon>
        <taxon>Sacoglossa</taxon>
        <taxon>Placobranchoidea</taxon>
        <taxon>Plakobranchidae</taxon>
        <taxon>Elysia</taxon>
    </lineage>
</organism>
<keyword evidence="1" id="KW-0812">Transmembrane</keyword>
<keyword evidence="1" id="KW-0472">Membrane</keyword>
<evidence type="ECO:0000256" key="1">
    <source>
        <dbReference type="SAM" id="Phobius"/>
    </source>
</evidence>
<proteinExistence type="predicted"/>
<accession>A0AAV4ICZ8</accession>
<evidence type="ECO:0000313" key="3">
    <source>
        <dbReference type="Proteomes" id="UP000762676"/>
    </source>
</evidence>
<dbReference type="AlphaFoldDB" id="A0AAV4ICZ8"/>
<name>A0AAV4ICZ8_9GAST</name>
<gene>
    <name evidence="2" type="ORF">ElyMa_001235700</name>
</gene>
<reference evidence="2 3" key="1">
    <citation type="journal article" date="2021" name="Elife">
        <title>Chloroplast acquisition without the gene transfer in kleptoplastic sea slugs, Plakobranchus ocellatus.</title>
        <authorList>
            <person name="Maeda T."/>
            <person name="Takahashi S."/>
            <person name="Yoshida T."/>
            <person name="Shimamura S."/>
            <person name="Takaki Y."/>
            <person name="Nagai Y."/>
            <person name="Toyoda A."/>
            <person name="Suzuki Y."/>
            <person name="Arimoto A."/>
            <person name="Ishii H."/>
            <person name="Satoh N."/>
            <person name="Nishiyama T."/>
            <person name="Hasebe M."/>
            <person name="Maruyama T."/>
            <person name="Minagawa J."/>
            <person name="Obokata J."/>
            <person name="Shigenobu S."/>
        </authorList>
    </citation>
    <scope>NUCLEOTIDE SEQUENCE [LARGE SCALE GENOMIC DNA]</scope>
</reference>
<comment type="caution">
    <text evidence="2">The sequence shown here is derived from an EMBL/GenBank/DDBJ whole genome shotgun (WGS) entry which is preliminary data.</text>
</comment>
<keyword evidence="3" id="KW-1185">Reference proteome</keyword>
<dbReference type="EMBL" id="BMAT01002426">
    <property type="protein sequence ID" value="GFS06852.1"/>
    <property type="molecule type" value="Genomic_DNA"/>
</dbReference>
<protein>
    <submittedName>
        <fullName evidence="2">Uncharacterized protein</fullName>
    </submittedName>
</protein>
<evidence type="ECO:0000313" key="2">
    <source>
        <dbReference type="EMBL" id="GFS06852.1"/>
    </source>
</evidence>